<dbReference type="SUPFAM" id="SSF51261">
    <property type="entry name" value="Duplicated hybrid motif"/>
    <property type="match status" value="1"/>
</dbReference>
<evidence type="ECO:0000256" key="1">
    <source>
        <dbReference type="SAM" id="MobiDB-lite"/>
    </source>
</evidence>
<feature type="domain" description="M23ase beta-sheet core" evidence="2">
    <location>
        <begin position="25"/>
        <end position="116"/>
    </location>
</feature>
<evidence type="ECO:0000313" key="3">
    <source>
        <dbReference type="EMBL" id="KKL25412.1"/>
    </source>
</evidence>
<accession>A0A0F9CG33</accession>
<dbReference type="GO" id="GO:0004222">
    <property type="term" value="F:metalloendopeptidase activity"/>
    <property type="evidence" value="ECO:0007669"/>
    <property type="project" value="TreeGrafter"/>
</dbReference>
<gene>
    <name evidence="3" type="ORF">LCGC14_2405570</name>
</gene>
<dbReference type="Pfam" id="PF01551">
    <property type="entry name" value="Peptidase_M23"/>
    <property type="match status" value="1"/>
</dbReference>
<reference evidence="3" key="1">
    <citation type="journal article" date="2015" name="Nature">
        <title>Complex archaea that bridge the gap between prokaryotes and eukaryotes.</title>
        <authorList>
            <person name="Spang A."/>
            <person name="Saw J.H."/>
            <person name="Jorgensen S.L."/>
            <person name="Zaremba-Niedzwiedzka K."/>
            <person name="Martijn J."/>
            <person name="Lind A.E."/>
            <person name="van Eijk R."/>
            <person name="Schleper C."/>
            <person name="Guy L."/>
            <person name="Ettema T.J."/>
        </authorList>
    </citation>
    <scope>NUCLEOTIDE SEQUENCE</scope>
</reference>
<dbReference type="InterPro" id="IPR050570">
    <property type="entry name" value="Cell_wall_metabolism_enzyme"/>
</dbReference>
<dbReference type="PANTHER" id="PTHR21666">
    <property type="entry name" value="PEPTIDASE-RELATED"/>
    <property type="match status" value="1"/>
</dbReference>
<dbReference type="Gene3D" id="2.70.70.10">
    <property type="entry name" value="Glucose Permease (Domain IIA)"/>
    <property type="match status" value="1"/>
</dbReference>
<organism evidence="3">
    <name type="scientific">marine sediment metagenome</name>
    <dbReference type="NCBI Taxonomy" id="412755"/>
    <lineage>
        <taxon>unclassified sequences</taxon>
        <taxon>metagenomes</taxon>
        <taxon>ecological metagenomes</taxon>
    </lineage>
</organism>
<protein>
    <recommendedName>
        <fullName evidence="2">M23ase beta-sheet core domain-containing protein</fullName>
    </recommendedName>
</protein>
<dbReference type="PANTHER" id="PTHR21666:SF270">
    <property type="entry name" value="MUREIN HYDROLASE ACTIVATOR ENVC"/>
    <property type="match status" value="1"/>
</dbReference>
<name>A0A0F9CG33_9ZZZZ</name>
<comment type="caution">
    <text evidence="3">The sequence shown here is derived from an EMBL/GenBank/DDBJ whole genome shotgun (WGS) entry which is preliminary data.</text>
</comment>
<dbReference type="InterPro" id="IPR011055">
    <property type="entry name" value="Dup_hybrid_motif"/>
</dbReference>
<dbReference type="CDD" id="cd12797">
    <property type="entry name" value="M23_peptidase"/>
    <property type="match status" value="1"/>
</dbReference>
<sequence>MFIWPVTGPISRDFYYKASIYIGGQHMAVDIPANSGAPIKAVAAGEVIDSGYSGINGNYVEIAHADGWRTKYRHLVEPAVVGVSVGVSQGQIIGKVGSTGWSTGPHLHFDLWNSSKQSPEAVYKSGIWAHDPELYLGVEDDMAMTEAQRRAEIRDEVRKMVVHAIAEDGTTLPAVQKLGEWFRDLNEHRKDKAKHEGGEGDGLKRGDTVTLS</sequence>
<proteinExistence type="predicted"/>
<dbReference type="InterPro" id="IPR016047">
    <property type="entry name" value="M23ase_b-sheet_dom"/>
</dbReference>
<dbReference type="EMBL" id="LAZR01036223">
    <property type="protein sequence ID" value="KKL25412.1"/>
    <property type="molecule type" value="Genomic_DNA"/>
</dbReference>
<dbReference type="AlphaFoldDB" id="A0A0F9CG33"/>
<feature type="region of interest" description="Disordered" evidence="1">
    <location>
        <begin position="190"/>
        <end position="212"/>
    </location>
</feature>
<evidence type="ECO:0000259" key="2">
    <source>
        <dbReference type="Pfam" id="PF01551"/>
    </source>
</evidence>